<organism evidence="2 3">
    <name type="scientific">Mojavia pulchra JT2-VF2</name>
    <dbReference type="NCBI Taxonomy" id="287848"/>
    <lineage>
        <taxon>Bacteria</taxon>
        <taxon>Bacillati</taxon>
        <taxon>Cyanobacteriota</taxon>
        <taxon>Cyanophyceae</taxon>
        <taxon>Nostocales</taxon>
        <taxon>Nostocaceae</taxon>
    </lineage>
</organism>
<reference evidence="2" key="1">
    <citation type="submission" date="2021-05" db="EMBL/GenBank/DDBJ databases">
        <authorList>
            <person name="Pietrasiak N."/>
            <person name="Ward R."/>
            <person name="Stajich J.E."/>
            <person name="Kurbessoian T."/>
        </authorList>
    </citation>
    <scope>NUCLEOTIDE SEQUENCE</scope>
    <source>
        <strain evidence="2">JT2-VF2</strain>
    </source>
</reference>
<proteinExistence type="predicted"/>
<gene>
    <name evidence="2" type="ORF">KME32_09575</name>
</gene>
<dbReference type="EMBL" id="JAHHHN010000004">
    <property type="protein sequence ID" value="MBW4561393.1"/>
    <property type="molecule type" value="Genomic_DNA"/>
</dbReference>
<dbReference type="Proteomes" id="UP000715781">
    <property type="component" value="Unassembled WGS sequence"/>
</dbReference>
<evidence type="ECO:0000313" key="2">
    <source>
        <dbReference type="EMBL" id="MBW4561393.1"/>
    </source>
</evidence>
<accession>A0A951UFP9</accession>
<dbReference type="SUPFAM" id="SSF53807">
    <property type="entry name" value="Helical backbone' metal receptor"/>
    <property type="match status" value="1"/>
</dbReference>
<dbReference type="Pfam" id="PF01497">
    <property type="entry name" value="Peripla_BP_2"/>
    <property type="match status" value="1"/>
</dbReference>
<dbReference type="PANTHER" id="PTHR42860">
    <property type="entry name" value="VITAMIN B12-BINDING PROTEIN"/>
    <property type="match status" value="1"/>
</dbReference>
<dbReference type="InterPro" id="IPR002491">
    <property type="entry name" value="ABC_transptr_periplasmic_BD"/>
</dbReference>
<comment type="caution">
    <text evidence="2">The sequence shown here is derived from an EMBL/GenBank/DDBJ whole genome shotgun (WGS) entry which is preliminary data.</text>
</comment>
<dbReference type="CDD" id="cd01144">
    <property type="entry name" value="BtuF"/>
    <property type="match status" value="1"/>
</dbReference>
<evidence type="ECO:0000259" key="1">
    <source>
        <dbReference type="PROSITE" id="PS50983"/>
    </source>
</evidence>
<evidence type="ECO:0000313" key="3">
    <source>
        <dbReference type="Proteomes" id="UP000715781"/>
    </source>
</evidence>
<dbReference type="Gene3D" id="3.40.50.1980">
    <property type="entry name" value="Nitrogenase molybdenum iron protein domain"/>
    <property type="match status" value="2"/>
</dbReference>
<reference evidence="2" key="2">
    <citation type="journal article" date="2022" name="Microbiol. Resour. Announc.">
        <title>Metagenome Sequencing to Explore Phylogenomics of Terrestrial Cyanobacteria.</title>
        <authorList>
            <person name="Ward R.D."/>
            <person name="Stajich J.E."/>
            <person name="Johansen J.R."/>
            <person name="Huntemann M."/>
            <person name="Clum A."/>
            <person name="Foster B."/>
            <person name="Foster B."/>
            <person name="Roux S."/>
            <person name="Palaniappan K."/>
            <person name="Varghese N."/>
            <person name="Mukherjee S."/>
            <person name="Reddy T.B.K."/>
            <person name="Daum C."/>
            <person name="Copeland A."/>
            <person name="Chen I.A."/>
            <person name="Ivanova N.N."/>
            <person name="Kyrpides N.C."/>
            <person name="Shapiro N."/>
            <person name="Eloe-Fadrosh E.A."/>
            <person name="Pietrasiak N."/>
        </authorList>
    </citation>
    <scope>NUCLEOTIDE SEQUENCE</scope>
    <source>
        <strain evidence="2">JT2-VF2</strain>
    </source>
</reference>
<protein>
    <submittedName>
        <fullName evidence="2">Cobalamin-binding protein</fullName>
    </submittedName>
</protein>
<dbReference type="PROSITE" id="PS50983">
    <property type="entry name" value="FE_B12_PBP"/>
    <property type="match status" value="1"/>
</dbReference>
<dbReference type="AlphaFoldDB" id="A0A951UFP9"/>
<dbReference type="PANTHER" id="PTHR42860:SF1">
    <property type="entry name" value="VITAMIN B12-BINDING PROTEIN"/>
    <property type="match status" value="1"/>
</dbReference>
<name>A0A951UFP9_9NOST</name>
<sequence length="319" mass="34932">MVDSSVRIVSLIPSGTEILAVLGLTNAIVGRSHECDYPPEIQDRPVCTAARLNSNASSSEIHNEVNKLLQSALSIYEIKTDTLEQLQPTHIVTQDQCDVCAVSLQEVEKAVANLIHSSPQIISLQPNILQDVWTDIERVGNIFGVDSAKVLENLEARVKICQQKIQGLSLTELPTVACIEWTDPLMGAGNWIPELVNLAGGQTLFSTAGEPSASLPWETLVASDPDIMILMPCGWDLHRTRQEAQLLTQRSEWTKLNAAKSGKVYITDGNSYFNRPGPRLVDSLEILAEMLHPEIFDYGYKGTAWESLSADGAMALPIT</sequence>
<dbReference type="InterPro" id="IPR051030">
    <property type="entry name" value="Vitamin_B12-ABC_binding"/>
</dbReference>
<feature type="domain" description="Fe/B12 periplasmic-binding" evidence="1">
    <location>
        <begin position="7"/>
        <end position="295"/>
    </location>
</feature>